<dbReference type="InterPro" id="IPR016164">
    <property type="entry name" value="FAD-linked_Oxase-like_C"/>
</dbReference>
<dbReference type="FunFam" id="1.10.45.10:FF:000001">
    <property type="entry name" value="D-lactate dehydrogenase mitochondrial"/>
    <property type="match status" value="1"/>
</dbReference>
<dbReference type="GO" id="GO:0071949">
    <property type="term" value="F:FAD binding"/>
    <property type="evidence" value="ECO:0007669"/>
    <property type="project" value="InterPro"/>
</dbReference>
<comment type="caution">
    <text evidence="7">The sequence shown here is derived from an EMBL/GenBank/DDBJ whole genome shotgun (WGS) entry which is preliminary data.</text>
</comment>
<keyword evidence="5" id="KW-0560">Oxidoreductase</keyword>
<evidence type="ECO:0000256" key="1">
    <source>
        <dbReference type="ARBA" id="ARBA00001974"/>
    </source>
</evidence>
<reference evidence="7" key="1">
    <citation type="submission" date="2019-10" db="EMBL/GenBank/DDBJ databases">
        <title>Metagenomic sequencing of thiosulfate-disproportionating enrichment culture.</title>
        <authorList>
            <person name="Umezawa K."/>
            <person name="Kojima H."/>
            <person name="Fukui M."/>
        </authorList>
    </citation>
    <scope>NUCLEOTIDE SEQUENCE</scope>
    <source>
        <strain evidence="7">45J</strain>
    </source>
</reference>
<protein>
    <submittedName>
        <fullName evidence="7">Glycolate oxidase subunit GlcD</fullName>
    </submittedName>
</protein>
<accession>A0A5J4L0Z3</accession>
<dbReference type="InterPro" id="IPR016171">
    <property type="entry name" value="Vanillyl_alc_oxidase_C-sub2"/>
</dbReference>
<evidence type="ECO:0000256" key="3">
    <source>
        <dbReference type="ARBA" id="ARBA00022630"/>
    </source>
</evidence>
<dbReference type="Gene3D" id="3.30.465.10">
    <property type="match status" value="1"/>
</dbReference>
<evidence type="ECO:0000313" key="7">
    <source>
        <dbReference type="EMBL" id="GER93423.1"/>
    </source>
</evidence>
<dbReference type="InterPro" id="IPR016166">
    <property type="entry name" value="FAD-bd_PCMH"/>
</dbReference>
<keyword evidence="3" id="KW-0285">Flavoprotein</keyword>
<dbReference type="FunFam" id="3.30.70.2740:FF:000001">
    <property type="entry name" value="D-lactate dehydrogenase mitochondrial"/>
    <property type="match status" value="1"/>
</dbReference>
<evidence type="ECO:0000259" key="6">
    <source>
        <dbReference type="PROSITE" id="PS51387"/>
    </source>
</evidence>
<evidence type="ECO:0000256" key="4">
    <source>
        <dbReference type="ARBA" id="ARBA00022827"/>
    </source>
</evidence>
<dbReference type="Pfam" id="PF01565">
    <property type="entry name" value="FAD_binding_4"/>
    <property type="match status" value="1"/>
</dbReference>
<evidence type="ECO:0000256" key="5">
    <source>
        <dbReference type="ARBA" id="ARBA00023002"/>
    </source>
</evidence>
<dbReference type="Gene3D" id="3.30.70.2740">
    <property type="match status" value="1"/>
</dbReference>
<dbReference type="Gene3D" id="1.10.45.10">
    <property type="entry name" value="Vanillyl-alcohol Oxidase, Chain A, domain 4"/>
    <property type="match status" value="1"/>
</dbReference>
<name>A0A5J4L0Z3_9ZZZZ</name>
<dbReference type="InterPro" id="IPR004113">
    <property type="entry name" value="FAD-bd_oxidored_4_C"/>
</dbReference>
<dbReference type="InterPro" id="IPR016169">
    <property type="entry name" value="FAD-bd_PCMH_sub2"/>
</dbReference>
<dbReference type="EMBL" id="BLAB01000001">
    <property type="protein sequence ID" value="GER93423.1"/>
    <property type="molecule type" value="Genomic_DNA"/>
</dbReference>
<organism evidence="7">
    <name type="scientific">hot springs metagenome</name>
    <dbReference type="NCBI Taxonomy" id="433727"/>
    <lineage>
        <taxon>unclassified sequences</taxon>
        <taxon>metagenomes</taxon>
        <taxon>ecological metagenomes</taxon>
    </lineage>
</organism>
<keyword evidence="4" id="KW-0274">FAD</keyword>
<dbReference type="InterPro" id="IPR006094">
    <property type="entry name" value="Oxid_FAD_bind_N"/>
</dbReference>
<dbReference type="Pfam" id="PF02913">
    <property type="entry name" value="FAD-oxidase_C"/>
    <property type="match status" value="1"/>
</dbReference>
<dbReference type="AlphaFoldDB" id="A0A5J4L0Z3"/>
<comment type="cofactor">
    <cofactor evidence="1">
        <name>FAD</name>
        <dbReference type="ChEBI" id="CHEBI:57692"/>
    </cofactor>
</comment>
<gene>
    <name evidence="7" type="ORF">A45J_1164</name>
</gene>
<dbReference type="SUPFAM" id="SSF55103">
    <property type="entry name" value="FAD-linked oxidases, C-terminal domain"/>
    <property type="match status" value="1"/>
</dbReference>
<proteinExistence type="inferred from homology"/>
<sequence>MKNSLLSGIQISTDKEDLICYSFDASIAESALPEAVAWPKNTNEVIRLIKYANENNLSIIPRGAGTGMAGASVPSANCIVLSFEKMRKILDVDTKNMTVVVEPGIVNRRLQKEMEYLGYFYPPDPASMNICTIGGNVATNAGGPRALKYGVTRNYIMEIEAAIADGKLITTGGRTYKKAVGYDLRNLLIGSEGTLAISTKICLKILPLPEDIMTLLVFFKNIEASGIAISKIISAKIIPRTMEFMDRFAIEAIENYKPTGLPLDIEALLLIELDGYPATIKKEAERIVDICHSLGGEATVAEDDMARERLWEARRSISPALYHIKPTKINEDIVVPRDKIPLILTELQRISEETRIKIISFGHAGDGNIHVNVMVDRDNKEEYAKGWEIIKKIFEITLKLGGSISGEHGIGITKAPYINMEIKEKELELMKGIKGIFDPRGIMNPGKILG</sequence>
<dbReference type="GO" id="GO:0016491">
    <property type="term" value="F:oxidoreductase activity"/>
    <property type="evidence" value="ECO:0007669"/>
    <property type="project" value="UniProtKB-KW"/>
</dbReference>
<feature type="domain" description="FAD-binding PCMH-type" evidence="6">
    <location>
        <begin position="29"/>
        <end position="208"/>
    </location>
</feature>
<evidence type="ECO:0000256" key="2">
    <source>
        <dbReference type="ARBA" id="ARBA00008000"/>
    </source>
</evidence>
<dbReference type="PANTHER" id="PTHR42934">
    <property type="entry name" value="GLYCOLATE OXIDASE SUBUNIT GLCD"/>
    <property type="match status" value="1"/>
</dbReference>
<dbReference type="InterPro" id="IPR036318">
    <property type="entry name" value="FAD-bd_PCMH-like_sf"/>
</dbReference>
<dbReference type="PANTHER" id="PTHR42934:SF3">
    <property type="entry name" value="D-LACTATE DEHYDROGENASE"/>
    <property type="match status" value="1"/>
</dbReference>
<dbReference type="SUPFAM" id="SSF56176">
    <property type="entry name" value="FAD-binding/transporter-associated domain-like"/>
    <property type="match status" value="1"/>
</dbReference>
<dbReference type="InterPro" id="IPR051914">
    <property type="entry name" value="FAD-linked_OxidoTrans_Type4"/>
</dbReference>
<dbReference type="PROSITE" id="PS51387">
    <property type="entry name" value="FAD_PCMH"/>
    <property type="match status" value="1"/>
</dbReference>
<comment type="similarity">
    <text evidence="2">Belongs to the FAD-binding oxidoreductase/transferase type 4 family.</text>
</comment>